<gene>
    <name evidence="1" type="ORF">FIV50_08485</name>
</gene>
<dbReference type="AlphaFoldDB" id="A0A4Y5YQQ7"/>
<dbReference type="OrthoDB" id="4464342at2"/>
<reference evidence="1 2" key="1">
    <citation type="submission" date="2019-06" db="EMBL/GenBank/DDBJ databases">
        <title>Complete genome of Microbacterium foliorum M2.</title>
        <authorList>
            <person name="Cao G."/>
        </authorList>
    </citation>
    <scope>NUCLEOTIDE SEQUENCE [LARGE SCALE GENOMIC DNA]</scope>
    <source>
        <strain evidence="1 2">M2</strain>
    </source>
</reference>
<evidence type="ECO:0000313" key="2">
    <source>
        <dbReference type="Proteomes" id="UP000316125"/>
    </source>
</evidence>
<dbReference type="RefSeq" id="WP_140037060.1">
    <property type="nucleotide sequence ID" value="NZ_CP041040.1"/>
</dbReference>
<dbReference type="Pfam" id="PF19850">
    <property type="entry name" value="DUF6325"/>
    <property type="match status" value="1"/>
</dbReference>
<dbReference type="InterPro" id="IPR046288">
    <property type="entry name" value="DUF6325"/>
</dbReference>
<accession>A0A4Y5YQQ7</accession>
<proteinExistence type="predicted"/>
<sequence>MTGFRYGPAEFYLVGFEGSVPDRGTFSALRELIDTGIVRLLDFVVIARDTDGEVDIQALDEQIDSGLSDVELIASGLAGEEDILTLAAHVPPGRSAAIAVLELTYARDLAEKLSSSGGEVLRTERIAAPVVNALMDLLEEEEGD</sequence>
<organism evidence="1 2">
    <name type="scientific">Microbacterium foliorum</name>
    <dbReference type="NCBI Taxonomy" id="104336"/>
    <lineage>
        <taxon>Bacteria</taxon>
        <taxon>Bacillati</taxon>
        <taxon>Actinomycetota</taxon>
        <taxon>Actinomycetes</taxon>
        <taxon>Micrococcales</taxon>
        <taxon>Microbacteriaceae</taxon>
        <taxon>Microbacterium</taxon>
    </lineage>
</organism>
<evidence type="ECO:0000313" key="1">
    <source>
        <dbReference type="EMBL" id="QDE34825.1"/>
    </source>
</evidence>
<dbReference type="EMBL" id="CP041040">
    <property type="protein sequence ID" value="QDE34825.1"/>
    <property type="molecule type" value="Genomic_DNA"/>
</dbReference>
<protein>
    <submittedName>
        <fullName evidence="1">DUF1269 domain-containing protein</fullName>
    </submittedName>
</protein>
<name>A0A4Y5YQQ7_9MICO</name>
<dbReference type="Proteomes" id="UP000316125">
    <property type="component" value="Chromosome"/>
</dbReference>